<dbReference type="InterPro" id="IPR013229">
    <property type="entry name" value="PEGA"/>
</dbReference>
<name>A0A450YWD9_9GAMM</name>
<feature type="signal peptide" evidence="1">
    <location>
        <begin position="1"/>
        <end position="25"/>
    </location>
</feature>
<protein>
    <submittedName>
        <fullName evidence="3">Formylglycine-generating enzyme, required for sulfatase activity, contains SUMF1/FGE domain</fullName>
    </submittedName>
</protein>
<dbReference type="PANTHER" id="PTHR23150:SF19">
    <property type="entry name" value="FORMYLGLYCINE-GENERATING ENZYME"/>
    <property type="match status" value="1"/>
</dbReference>
<proteinExistence type="predicted"/>
<dbReference type="InterPro" id="IPR005532">
    <property type="entry name" value="SUMF_dom"/>
</dbReference>
<dbReference type="InterPro" id="IPR016187">
    <property type="entry name" value="CTDL_fold"/>
</dbReference>
<dbReference type="InterPro" id="IPR001309">
    <property type="entry name" value="Pept_C14_p20"/>
</dbReference>
<feature type="chain" id="PRO_5019407938" evidence="1">
    <location>
        <begin position="26"/>
        <end position="704"/>
    </location>
</feature>
<dbReference type="AlphaFoldDB" id="A0A450YWD9"/>
<dbReference type="GO" id="GO:0120147">
    <property type="term" value="F:formylglycine-generating oxidase activity"/>
    <property type="evidence" value="ECO:0007669"/>
    <property type="project" value="TreeGrafter"/>
</dbReference>
<organism evidence="3">
    <name type="scientific">Candidatus Kentrum sp. TC</name>
    <dbReference type="NCBI Taxonomy" id="2126339"/>
    <lineage>
        <taxon>Bacteria</taxon>
        <taxon>Pseudomonadati</taxon>
        <taxon>Pseudomonadota</taxon>
        <taxon>Gammaproteobacteria</taxon>
        <taxon>Candidatus Kentrum</taxon>
    </lineage>
</organism>
<dbReference type="GO" id="GO:0004197">
    <property type="term" value="F:cysteine-type endopeptidase activity"/>
    <property type="evidence" value="ECO:0007669"/>
    <property type="project" value="InterPro"/>
</dbReference>
<dbReference type="InterPro" id="IPR011600">
    <property type="entry name" value="Pept_C14_caspase"/>
</dbReference>
<dbReference type="InterPro" id="IPR018247">
    <property type="entry name" value="EF_Hand_1_Ca_BS"/>
</dbReference>
<evidence type="ECO:0000256" key="1">
    <source>
        <dbReference type="SAM" id="SignalP"/>
    </source>
</evidence>
<evidence type="ECO:0000259" key="2">
    <source>
        <dbReference type="PROSITE" id="PS50208"/>
    </source>
</evidence>
<dbReference type="InterPro" id="IPR051043">
    <property type="entry name" value="Sulfatase_Mod_Factor_Kinase"/>
</dbReference>
<dbReference type="PANTHER" id="PTHR23150">
    <property type="entry name" value="SULFATASE MODIFYING FACTOR 1, 2"/>
    <property type="match status" value="1"/>
</dbReference>
<sequence>MNKNGMMRFWTILMTCLLLSGSAIGALQARENRGVAPVVVRDKEGQQVGLYRESHALVIGVAGYRNDNGDGWPELPGVREDVKIVARALEDNGFHVQTVLDPKSDELEKAFEGFIRRYGRGPENRLLFYFAEHGHTVRPGWSKDPMGYIAPADAPNPERDPAGFEALALPMQRIEEYALKIHAKHALFLFDSCFSGALFAINRSVPKDISYRTAKPVRQFITAGAEEETVPDRSIFRRQFVAALAGEGDMNGDGFLTGAELGLFLQEKVIKYSNGAQHPQYGKIRNPDLDKGDFVFRVGVRVIEVSSNPALELEFWKSIKDSRNPVLYRAYLEEFPNGVFAAIAKAKIRAGFGERNEPRPKTGRIIVRSNVSGDTVFIDGKPMGPTGPDAHALAPGEHEIRVEKAGFEPFETRLELAAGGEETLRAHLRPKTTAIEPEMVRIEGGCFQMGSPASEKGRYGNERQHRVCVEGFRLAKYEVTVAEFRRFARATDYRTEAEEGKGCHIYAGGSWNRKDWANWKKPGEGQSNRDRDPARCVSWNDALAYLDWLNRETGADYRLPTEAEWEFAARAGTTTRYYWGDGEEDACVYANGYDAAGKRKYDFQSTALSCNDGYPNVAPVGSFRANGYGLFDMSGNVWEWTCSLYKLDYDGSEKHCVSKGVDGKRVVRGGGWLIEPRNIRSALRVGFDTDGANNILGFRLAREF</sequence>
<dbReference type="Pfam" id="PF08308">
    <property type="entry name" value="PEGA"/>
    <property type="match status" value="1"/>
</dbReference>
<dbReference type="SUPFAM" id="SSF56436">
    <property type="entry name" value="C-type lectin-like"/>
    <property type="match status" value="1"/>
</dbReference>
<dbReference type="InterPro" id="IPR029030">
    <property type="entry name" value="Caspase-like_dom_sf"/>
</dbReference>
<dbReference type="Gene3D" id="3.90.1580.10">
    <property type="entry name" value="paralog of FGE (formylglycine-generating enzyme)"/>
    <property type="match status" value="1"/>
</dbReference>
<dbReference type="GO" id="GO:0006508">
    <property type="term" value="P:proteolysis"/>
    <property type="evidence" value="ECO:0007669"/>
    <property type="project" value="InterPro"/>
</dbReference>
<accession>A0A450YWD9</accession>
<dbReference type="EMBL" id="CAADFT010000056">
    <property type="protein sequence ID" value="VFK45881.1"/>
    <property type="molecule type" value="Genomic_DNA"/>
</dbReference>
<dbReference type="PROSITE" id="PS50208">
    <property type="entry name" value="CASPASE_P20"/>
    <property type="match status" value="1"/>
</dbReference>
<dbReference type="Pfam" id="PF03781">
    <property type="entry name" value="FGE-sulfatase"/>
    <property type="match status" value="1"/>
</dbReference>
<feature type="domain" description="Caspase family p20" evidence="2">
    <location>
        <begin position="52"/>
        <end position="134"/>
    </location>
</feature>
<reference evidence="3" key="1">
    <citation type="submission" date="2019-02" db="EMBL/GenBank/DDBJ databases">
        <authorList>
            <person name="Gruber-Vodicka R. H."/>
            <person name="Seah K. B. B."/>
        </authorList>
    </citation>
    <scope>NUCLEOTIDE SEQUENCE</scope>
    <source>
        <strain evidence="3">BECK_BZ125</strain>
    </source>
</reference>
<dbReference type="PROSITE" id="PS00018">
    <property type="entry name" value="EF_HAND_1"/>
    <property type="match status" value="1"/>
</dbReference>
<evidence type="ECO:0000313" key="3">
    <source>
        <dbReference type="EMBL" id="VFK45881.1"/>
    </source>
</evidence>
<dbReference type="InterPro" id="IPR042095">
    <property type="entry name" value="SUMF_sf"/>
</dbReference>
<keyword evidence="1" id="KW-0732">Signal</keyword>
<dbReference type="Gene3D" id="3.40.50.1460">
    <property type="match status" value="1"/>
</dbReference>
<dbReference type="Pfam" id="PF00656">
    <property type="entry name" value="Peptidase_C14"/>
    <property type="match status" value="1"/>
</dbReference>
<dbReference type="SUPFAM" id="SSF52129">
    <property type="entry name" value="Caspase-like"/>
    <property type="match status" value="1"/>
</dbReference>
<gene>
    <name evidence="3" type="ORF">BECKTC1821E_GA0114239_10565</name>
</gene>